<accession>A0AAW5F6J4</accession>
<dbReference type="Pfam" id="PF12953">
    <property type="entry name" value="DUF3842"/>
    <property type="match status" value="1"/>
</dbReference>
<name>A0AAW5F6J4_CLOSY</name>
<reference evidence="2" key="2">
    <citation type="submission" date="2023-01" db="EMBL/GenBank/DDBJ databases">
        <title>Human gut microbiome strain richness.</title>
        <authorList>
            <person name="Chen-Liaw A."/>
        </authorList>
    </citation>
    <scope>NUCLEOTIDE SEQUENCE</scope>
    <source>
        <strain evidence="2">B1_m1001713B170214d0_201011</strain>
    </source>
</reference>
<proteinExistence type="predicted"/>
<dbReference type="EMBL" id="JAQLGM010000080">
    <property type="protein sequence ID" value="MDB2002575.1"/>
    <property type="molecule type" value="Genomic_DNA"/>
</dbReference>
<dbReference type="EMBL" id="JAINVB010000001">
    <property type="protein sequence ID" value="MCK0087465.1"/>
    <property type="molecule type" value="Genomic_DNA"/>
</dbReference>
<reference evidence="1" key="1">
    <citation type="journal article" date="2022" name="Cell Host Microbe">
        <title>Colonization of the live biotherapeutic product VE303 and modulation of the microbiota and metabolites in healthy volunteers.</title>
        <authorList>
            <person name="Dsouza M."/>
            <person name="Menon R."/>
            <person name="Crossette E."/>
            <person name="Bhattarai S.K."/>
            <person name="Schneider J."/>
            <person name="Kim Y.G."/>
            <person name="Reddy S."/>
            <person name="Caballero S."/>
            <person name="Felix C."/>
            <person name="Cornacchione L."/>
            <person name="Hendrickson J."/>
            <person name="Watson A.R."/>
            <person name="Minot S.S."/>
            <person name="Greenfield N."/>
            <person name="Schopf L."/>
            <person name="Szabady R."/>
            <person name="Patarroyo J."/>
            <person name="Smith W."/>
            <person name="Harrison P."/>
            <person name="Kuijper E.J."/>
            <person name="Kelly C.P."/>
            <person name="Olle B."/>
            <person name="Bobilev D."/>
            <person name="Silber J.L."/>
            <person name="Bucci V."/>
            <person name="Roberts B."/>
            <person name="Faith J."/>
            <person name="Norman J.M."/>
        </authorList>
    </citation>
    <scope>NUCLEOTIDE SEQUENCE</scope>
    <source>
        <strain evidence="1">VE303-04</strain>
    </source>
</reference>
<dbReference type="AlphaFoldDB" id="A0AAW5F6J4"/>
<protein>
    <submittedName>
        <fullName evidence="1">DUF3842 family protein</fullName>
    </submittedName>
</protein>
<organism evidence="1 3">
    <name type="scientific">Clostridium symbiosum</name>
    <name type="common">Bacteroides symbiosus</name>
    <dbReference type="NCBI Taxonomy" id="1512"/>
    <lineage>
        <taxon>Bacteria</taxon>
        <taxon>Bacillati</taxon>
        <taxon>Bacillota</taxon>
        <taxon>Clostridia</taxon>
        <taxon>Lachnospirales</taxon>
        <taxon>Lachnospiraceae</taxon>
        <taxon>Otoolea</taxon>
    </lineage>
</organism>
<evidence type="ECO:0000313" key="1">
    <source>
        <dbReference type="EMBL" id="MCK0087465.1"/>
    </source>
</evidence>
<dbReference type="GeneID" id="57969428"/>
<evidence type="ECO:0000313" key="2">
    <source>
        <dbReference type="EMBL" id="MDB2002575.1"/>
    </source>
</evidence>
<dbReference type="Proteomes" id="UP001300871">
    <property type="component" value="Unassembled WGS sequence"/>
</dbReference>
<sequence length="136" mass="14246">MKKIVVIDGQGGRMGKTVVEQLKNTYPDLPLTAIGTNSIATSAMLKAGADLGATGENPVITACRDADLIIGPLGIVIADSLLGEITPAMSSAIGSSRAHKILIPVSQHCHHTVVGCGDMPLSVYIRLVCEEVQKWI</sequence>
<dbReference type="RefSeq" id="WP_003501351.1">
    <property type="nucleotide sequence ID" value="NZ_BAABZD010000026.1"/>
</dbReference>
<comment type="caution">
    <text evidence="1">The sequence shown here is derived from an EMBL/GenBank/DDBJ whole genome shotgun (WGS) entry which is preliminary data.</text>
</comment>
<gene>
    <name evidence="1" type="ORF">K5I21_16605</name>
    <name evidence="2" type="ORF">PM006_20445</name>
</gene>
<dbReference type="Proteomes" id="UP001203136">
    <property type="component" value="Unassembled WGS sequence"/>
</dbReference>
<evidence type="ECO:0000313" key="3">
    <source>
        <dbReference type="Proteomes" id="UP001203136"/>
    </source>
</evidence>
<dbReference type="InterPro" id="IPR024208">
    <property type="entry name" value="DUF3842"/>
</dbReference>